<keyword evidence="2 4" id="KW-0479">Metal-binding</keyword>
<keyword evidence="1 4" id="KW-0349">Heme</keyword>
<evidence type="ECO:0000256" key="4">
    <source>
        <dbReference type="PROSITE-ProRule" id="PRU00433"/>
    </source>
</evidence>
<dbReference type="EMBL" id="OX458333">
    <property type="protein sequence ID" value="CAI8945886.1"/>
    <property type="molecule type" value="Genomic_DNA"/>
</dbReference>
<dbReference type="InterPro" id="IPR036909">
    <property type="entry name" value="Cyt_c-like_dom_sf"/>
</dbReference>
<evidence type="ECO:0000256" key="1">
    <source>
        <dbReference type="ARBA" id="ARBA00022617"/>
    </source>
</evidence>
<reference evidence="6 7" key="1">
    <citation type="submission" date="2023-03" db="EMBL/GenBank/DDBJ databases">
        <authorList>
            <person name="Pearce D."/>
        </authorList>
    </citation>
    <scope>NUCLEOTIDE SEQUENCE [LARGE SCALE GENOMIC DNA]</scope>
    <source>
        <strain evidence="6">Msz</strain>
    </source>
</reference>
<evidence type="ECO:0000313" key="6">
    <source>
        <dbReference type="EMBL" id="CAI8945886.1"/>
    </source>
</evidence>
<proteinExistence type="predicted"/>
<keyword evidence="3 4" id="KW-0408">Iron</keyword>
<dbReference type="Pfam" id="PF00034">
    <property type="entry name" value="Cytochrom_C"/>
    <property type="match status" value="1"/>
</dbReference>
<keyword evidence="7" id="KW-1185">Reference proteome</keyword>
<accession>A0ABM9I7T7</accession>
<evidence type="ECO:0000259" key="5">
    <source>
        <dbReference type="PROSITE" id="PS51007"/>
    </source>
</evidence>
<dbReference type="SUPFAM" id="SSF46626">
    <property type="entry name" value="Cytochrome c"/>
    <property type="match status" value="1"/>
</dbReference>
<dbReference type="InterPro" id="IPR009056">
    <property type="entry name" value="Cyt_c-like_dom"/>
</dbReference>
<evidence type="ECO:0000256" key="3">
    <source>
        <dbReference type="ARBA" id="ARBA00023004"/>
    </source>
</evidence>
<dbReference type="PROSITE" id="PS51257">
    <property type="entry name" value="PROKAR_LIPOPROTEIN"/>
    <property type="match status" value="1"/>
</dbReference>
<gene>
    <name evidence="6" type="ORF">MSZNOR_4341</name>
</gene>
<name>A0ABM9I7T7_9GAMM</name>
<dbReference type="PROSITE" id="PS51007">
    <property type="entry name" value="CYTC"/>
    <property type="match status" value="1"/>
</dbReference>
<organism evidence="6 7">
    <name type="scientific">Methylocaldum szegediense</name>
    <dbReference type="NCBI Taxonomy" id="73780"/>
    <lineage>
        <taxon>Bacteria</taxon>
        <taxon>Pseudomonadati</taxon>
        <taxon>Pseudomonadota</taxon>
        <taxon>Gammaproteobacteria</taxon>
        <taxon>Methylococcales</taxon>
        <taxon>Methylococcaceae</taxon>
        <taxon>Methylocaldum</taxon>
    </lineage>
</organism>
<evidence type="ECO:0000256" key="2">
    <source>
        <dbReference type="ARBA" id="ARBA00022723"/>
    </source>
</evidence>
<dbReference type="Gene3D" id="1.10.760.10">
    <property type="entry name" value="Cytochrome c-like domain"/>
    <property type="match status" value="1"/>
</dbReference>
<protein>
    <submittedName>
        <fullName evidence="6">Cytochrome c2</fullName>
    </submittedName>
</protein>
<sequence>MGEGTKIGRARSELLTALAILFLSVSFGACDRREEPIGTFVAGGDPERGREAVKRYGCGSCHVIPGIEGANGLVGPPLSGIASRVYIAGILTNTPENLVRWIQDPPAIDPLTAMPNTAVTEEDARHLASFLYTLR</sequence>
<evidence type="ECO:0000313" key="7">
    <source>
        <dbReference type="Proteomes" id="UP001162030"/>
    </source>
</evidence>
<feature type="domain" description="Cytochrome c" evidence="5">
    <location>
        <begin position="44"/>
        <end position="135"/>
    </location>
</feature>
<dbReference type="Proteomes" id="UP001162030">
    <property type="component" value="Chromosome"/>
</dbReference>
<dbReference type="RefSeq" id="WP_084161774.1">
    <property type="nucleotide sequence ID" value="NZ_OX458333.1"/>
</dbReference>